<feature type="domain" description="RING-type" evidence="18">
    <location>
        <begin position="1562"/>
        <end position="1608"/>
    </location>
</feature>
<dbReference type="GO" id="GO:1990112">
    <property type="term" value="C:RQC complex"/>
    <property type="evidence" value="ECO:0007669"/>
    <property type="project" value="UniProtKB-UniRule"/>
</dbReference>
<dbReference type="Pfam" id="PF22999">
    <property type="entry name" value="LTN1_E3_ligase_6th"/>
    <property type="match status" value="1"/>
</dbReference>
<dbReference type="InterPro" id="IPR016024">
    <property type="entry name" value="ARM-type_fold"/>
</dbReference>
<evidence type="ECO:0000259" key="18">
    <source>
        <dbReference type="PROSITE" id="PS50089"/>
    </source>
</evidence>
<keyword evidence="13 16" id="KW-0862">Zinc</keyword>
<dbReference type="GO" id="GO:0005829">
    <property type="term" value="C:cytosol"/>
    <property type="evidence" value="ECO:0007669"/>
    <property type="project" value="UniProtKB-SubCell"/>
</dbReference>
<keyword evidence="8 16" id="KW-0808">Transferase</keyword>
<evidence type="ECO:0000256" key="1">
    <source>
        <dbReference type="ARBA" id="ARBA00000900"/>
    </source>
</evidence>
<dbReference type="SUPFAM" id="SSF57850">
    <property type="entry name" value="RING/U-box"/>
    <property type="match status" value="1"/>
</dbReference>
<evidence type="ECO:0000256" key="10">
    <source>
        <dbReference type="ARBA" id="ARBA00022737"/>
    </source>
</evidence>
<dbReference type="UniPathway" id="UPA00143"/>
<dbReference type="Pfam" id="PF23280">
    <property type="entry name" value="TPR_26"/>
    <property type="match status" value="1"/>
</dbReference>
<comment type="function">
    <text evidence="14">E3 ubiquitin-protein ligase component of the ribosome quality control complex (RQC), a ribosome-associated complex that mediates ubiquitination and extraction of incompletely synthesized nascent chains for proteasomal degradation. Mediates ubiquitination of proteins derived from mRNAs lacking stop codons (non-stop proteins) and other translation arrest products induced by poly-lysine sequences and tandem rare codons. Ubiquitination leads to CDC48 recruitment for extraction and degradation of the incomplete translation product. May indirectly play a role in chromatin function and transcription.</text>
</comment>
<dbReference type="Pfam" id="PF23009">
    <property type="entry name" value="UBC_like"/>
    <property type="match status" value="1"/>
</dbReference>
<evidence type="ECO:0000256" key="4">
    <source>
        <dbReference type="ARBA" id="ARBA00007997"/>
    </source>
</evidence>
<dbReference type="EMBL" id="KV875098">
    <property type="protein sequence ID" value="OIW28259.1"/>
    <property type="molecule type" value="Genomic_DNA"/>
</dbReference>
<dbReference type="OrthoDB" id="6108at2759"/>
<dbReference type="GO" id="GO:0016567">
    <property type="term" value="P:protein ubiquitination"/>
    <property type="evidence" value="ECO:0007669"/>
    <property type="project" value="UniProtKB-UniPathway"/>
</dbReference>
<name>A0A1J7ILX6_9PEZI</name>
<evidence type="ECO:0000256" key="8">
    <source>
        <dbReference type="ARBA" id="ARBA00022679"/>
    </source>
</evidence>
<dbReference type="InterPro" id="IPR054476">
    <property type="entry name" value="Ltn1_N"/>
</dbReference>
<dbReference type="GO" id="GO:0043023">
    <property type="term" value="F:ribosomal large subunit binding"/>
    <property type="evidence" value="ECO:0007669"/>
    <property type="project" value="TreeGrafter"/>
</dbReference>
<dbReference type="Pfam" id="PF22958">
    <property type="entry name" value="Ltn1_1st"/>
    <property type="match status" value="1"/>
</dbReference>
<evidence type="ECO:0000256" key="5">
    <source>
        <dbReference type="ARBA" id="ARBA00012483"/>
    </source>
</evidence>
<comment type="function">
    <text evidence="16">E3 ubiquitin-protein ligase. Component of the ribosome quality control complex (RQC), a ribosome-associated complex that mediates ubiquitination and extraction of incompletely synthesized nascent chains for proteasomal degradation.</text>
</comment>
<accession>A0A1J7ILX6</accession>
<keyword evidence="10" id="KW-0677">Repeat</keyword>
<keyword evidence="20" id="KW-1185">Reference proteome</keyword>
<dbReference type="FunCoup" id="A0A1J7ILX6">
    <property type="interactions" value="568"/>
</dbReference>
<evidence type="ECO:0000256" key="11">
    <source>
        <dbReference type="ARBA" id="ARBA00022771"/>
    </source>
</evidence>
<dbReference type="InterPro" id="IPR054477">
    <property type="entry name" value="LTN1_E3_ligase_6th"/>
</dbReference>
<evidence type="ECO:0000256" key="12">
    <source>
        <dbReference type="ARBA" id="ARBA00022786"/>
    </source>
</evidence>
<dbReference type="InterPro" id="IPR001841">
    <property type="entry name" value="Znf_RING"/>
</dbReference>
<evidence type="ECO:0000256" key="9">
    <source>
        <dbReference type="ARBA" id="ARBA00022723"/>
    </source>
</evidence>
<gene>
    <name evidence="19" type="ORF">CONLIGDRAFT_370681</name>
</gene>
<dbReference type="GO" id="GO:0072344">
    <property type="term" value="P:rescue of stalled ribosome"/>
    <property type="evidence" value="ECO:0007669"/>
    <property type="project" value="UniProtKB-UniRule"/>
</dbReference>
<comment type="similarity">
    <text evidence="4 16">Belongs to the LTN1 family.</text>
</comment>
<dbReference type="SMART" id="SM00184">
    <property type="entry name" value="RING"/>
    <property type="match status" value="1"/>
</dbReference>
<evidence type="ECO:0000313" key="19">
    <source>
        <dbReference type="EMBL" id="OIW28259.1"/>
    </source>
</evidence>
<comment type="subunit">
    <text evidence="16">Component of the ribosome quality control complex (RQC).</text>
</comment>
<protein>
    <recommendedName>
        <fullName evidence="6 16">E3 ubiquitin-protein ligase listerin</fullName>
        <ecNumber evidence="5 16">2.3.2.27</ecNumber>
    </recommendedName>
    <alternativeName>
        <fullName evidence="16">RING-type E3 ubiquitin transferase listerin</fullName>
    </alternativeName>
</protein>
<dbReference type="GO" id="GO:0008270">
    <property type="term" value="F:zinc ion binding"/>
    <property type="evidence" value="ECO:0007669"/>
    <property type="project" value="UniProtKB-KW"/>
</dbReference>
<evidence type="ECO:0000256" key="15">
    <source>
        <dbReference type="PROSITE-ProRule" id="PRU00175"/>
    </source>
</evidence>
<evidence type="ECO:0000256" key="2">
    <source>
        <dbReference type="ARBA" id="ARBA00004514"/>
    </source>
</evidence>
<evidence type="ECO:0000256" key="3">
    <source>
        <dbReference type="ARBA" id="ARBA00004906"/>
    </source>
</evidence>
<keyword evidence="12 16" id="KW-0833">Ubl conjugation pathway</keyword>
<dbReference type="InterPro" id="IPR057030">
    <property type="entry name" value="TPR_Rkr-1"/>
</dbReference>
<dbReference type="PANTHER" id="PTHR12389">
    <property type="entry name" value="ZINC FINGER PROTEIN 294"/>
    <property type="match status" value="1"/>
</dbReference>
<dbReference type="FunFam" id="3.30.40.10:FF:000038">
    <property type="entry name" value="E3 ubiquitin-protein ligase listerin"/>
    <property type="match status" value="1"/>
</dbReference>
<evidence type="ECO:0000256" key="6">
    <source>
        <dbReference type="ARBA" id="ARBA00017157"/>
    </source>
</evidence>
<dbReference type="PROSITE" id="PS50089">
    <property type="entry name" value="ZF_RING_2"/>
    <property type="match status" value="1"/>
</dbReference>
<dbReference type="InterPro" id="IPR039795">
    <property type="entry name" value="LTN1/Rkr1"/>
</dbReference>
<dbReference type="CDD" id="cd16491">
    <property type="entry name" value="RING-CH-C4HC3_LTN1"/>
    <property type="match status" value="1"/>
</dbReference>
<sequence length="1617" mass="177899">MSSKRAALGGKSSFQSPGRPGFGGFGGFSTTSTTLSYISEPPDLTTVSDANVVVSLKNLLKKDSTTKAKALDDLLLYVQAHPYEKDGGVEEPVLDAWVKLYGRTSIDNSRRVRELCHTVQLELMKSARKRMERRIPKVAGPWLAGTYDKDRVVSRAATDGLSSFLNTDEKVTQFWRRLQAQILDYALESVRETPDTLSDERSTTKEDSEAKYYRVAGAALAIVLNLLQKVGADQSQEQLEQFLDAESVWALAAAEDSHVRRMVYQLALTCLNEYPELLKSHLPRVGKAIVSDALKIRQIGSALDFVRVLTTLTTLHPEVWGTKKQPLSRLQSLVEKGSQGSSSAFWQELRQLIAALSRGTVSSDIATGFLKALRAGISSREEPRSNAPYAWACYFETFLLFLDKLTPEQSRLDFIKDTFYPVTEQYLRPVADKSSWTTAAPLSLLPKAWATVASSTSDEIQRSVHGEWKRLGDELQNRMNNSLPEVSKEFQSSQQSVADEGGRWFALAGAIAGYITANYGEDKSAKDLRNPFYSASGSVLQEAIELLRRRNFKPFGAASVVESAVKHFPAVLDDNGSSLVDNLFKLDGPDDLKNLLSSLSAPYLLSCLNILGSRWNHSAQYDTIWTSLVDILLGSNEQYAADRIMILISTEKAKSLAQNHQSLQEYLVSSSLDTARGGSAAWELFDAALTYQAFGDSSVQRLATDIVQVVGGSAESTAAALKALELILHRRPSLLSEASDLHVQLVAKLLALTEISDQTVSARITTLRTMLDKHADGVSPLVSIVQENLDNAGQTSLEIDTLVQQSKSLLTAKSVSEEQLLPNTNVWMEDLLLFLQEAPDPSLSLISSLGGAYYLVQRNPSDQRRRPRRDRQGCSIPARMALYTTKLLASGFQLSSIPQKLQSELLYLICLVVELAEDQLHAEDISEDNRLWSQHTVGGEVEEFTSSAREIVNEIVSSADHWAEGKIVGGSLVGDLTAIMLQQAKGLSPLALYSAKALTGVLQSLTEAHGLPSSAEETLTSLEVLKAKPETVFSAVAFITGFGETLASSKAVKLLCNRLISDVAGAKATAPNTLLTMVLLNACLSVYESGELPVESRRLIFAVRQITSWTETSSEMDASLVAEVCKALNRLFPSVGSVYGPYWEQALEFCISLWQGAGGNATSSSLPCLHASLKLSATLESLKGENDDLDDALAAHAEATSLALIHLLQNRSDVSNQMSDIVDALLCRRIAKIPLDHVKDLSDLYGLVASESREIQTAAFGILSKAIAAAQSQISIDVLLEKRDAKLPDELLSLLLDAPAYDAYPDDVLARFPTPVRSYLLSWHLVFDAFRTAASKVRGDYAEQLKASASLEPLMTFMFDVLGHSAARPLNLDKAGFNTEHIRTYDIKIADGEPDERNMQWLLIHLFYLSMKYVPGLFKAWFLDCRSKQTKVAVESWMTKYFSPVTISENLDEVADWAAKQEPPEDDEKELMVKVSRAAREVTAGYEVDELQASIAIRIPPSYPLESVSVVGINRVAVSEKKWQNWLMITQGVITLGNGSIIDGLTIFRRNVVGALKGQTECAICYSIISTDKKMPDKKCGTCRNAFHRTCLYKWFQTSHQNTCPLCRNPIDYLGSR</sequence>
<feature type="region of interest" description="Disordered" evidence="17">
    <location>
        <begin position="1"/>
        <end position="25"/>
    </location>
</feature>
<dbReference type="GO" id="GO:0061630">
    <property type="term" value="F:ubiquitin protein ligase activity"/>
    <property type="evidence" value="ECO:0007669"/>
    <property type="project" value="UniProtKB-UniRule"/>
</dbReference>
<organism evidence="19 20">
    <name type="scientific">Coniochaeta ligniaria NRRL 30616</name>
    <dbReference type="NCBI Taxonomy" id="1408157"/>
    <lineage>
        <taxon>Eukaryota</taxon>
        <taxon>Fungi</taxon>
        <taxon>Dikarya</taxon>
        <taxon>Ascomycota</taxon>
        <taxon>Pezizomycotina</taxon>
        <taxon>Sordariomycetes</taxon>
        <taxon>Sordariomycetidae</taxon>
        <taxon>Coniochaetales</taxon>
        <taxon>Coniochaetaceae</taxon>
        <taxon>Coniochaeta</taxon>
    </lineage>
</organism>
<dbReference type="GO" id="GO:1990116">
    <property type="term" value="P:ribosome-associated ubiquitin-dependent protein catabolic process"/>
    <property type="evidence" value="ECO:0007669"/>
    <property type="project" value="UniProtKB-UniRule"/>
</dbReference>
<evidence type="ECO:0000256" key="7">
    <source>
        <dbReference type="ARBA" id="ARBA00022490"/>
    </source>
</evidence>
<keyword evidence="9 16" id="KW-0479">Metal-binding</keyword>
<comment type="subcellular location">
    <subcellularLocation>
        <location evidence="2">Cytoplasm</location>
        <location evidence="2">Cytosol</location>
    </subcellularLocation>
</comment>
<dbReference type="Proteomes" id="UP000182658">
    <property type="component" value="Unassembled WGS sequence"/>
</dbReference>
<dbReference type="InParanoid" id="A0A1J7ILX6"/>
<proteinExistence type="inferred from homology"/>
<dbReference type="Gene3D" id="3.30.40.10">
    <property type="entry name" value="Zinc/RING finger domain, C3HC4 (zinc finger)"/>
    <property type="match status" value="1"/>
</dbReference>
<dbReference type="EC" id="2.3.2.27" evidence="5 16"/>
<comment type="catalytic activity">
    <reaction evidence="1 16">
        <text>S-ubiquitinyl-[E2 ubiquitin-conjugating enzyme]-L-cysteine + [acceptor protein]-L-lysine = [E2 ubiquitin-conjugating enzyme]-L-cysteine + N(6)-ubiquitinyl-[acceptor protein]-L-lysine.</text>
        <dbReference type="EC" id="2.3.2.27"/>
    </reaction>
</comment>
<reference evidence="19 20" key="1">
    <citation type="submission" date="2016-10" db="EMBL/GenBank/DDBJ databases">
        <title>Draft genome sequence of Coniochaeta ligniaria NRRL30616, a lignocellulolytic fungus for bioabatement of inhibitors in plant biomass hydrolysates.</title>
        <authorList>
            <consortium name="DOE Joint Genome Institute"/>
            <person name="Jimenez D.J."/>
            <person name="Hector R.E."/>
            <person name="Riley R."/>
            <person name="Sun H."/>
            <person name="Grigoriev I.V."/>
            <person name="Van Elsas J.D."/>
            <person name="Nichols N.N."/>
        </authorList>
    </citation>
    <scope>NUCLEOTIDE SEQUENCE [LARGE SCALE GENOMIC DNA]</scope>
    <source>
        <strain evidence="19 20">NRRL 30616</strain>
    </source>
</reference>
<dbReference type="InterPro" id="IPR054478">
    <property type="entry name" value="LTN1_UBC"/>
</dbReference>
<dbReference type="SMART" id="SM01197">
    <property type="entry name" value="FANCL_C"/>
    <property type="match status" value="1"/>
</dbReference>
<dbReference type="Pfam" id="PF13639">
    <property type="entry name" value="zf-RING_2"/>
    <property type="match status" value="1"/>
</dbReference>
<keyword evidence="7" id="KW-0963">Cytoplasm</keyword>
<evidence type="ECO:0000256" key="14">
    <source>
        <dbReference type="ARBA" id="ARBA00055150"/>
    </source>
</evidence>
<dbReference type="InterPro" id="IPR039804">
    <property type="entry name" value="RING-CH-C4HC3_LTN1"/>
</dbReference>
<dbReference type="STRING" id="1408157.A0A1J7ILX6"/>
<evidence type="ECO:0000256" key="13">
    <source>
        <dbReference type="ARBA" id="ARBA00022833"/>
    </source>
</evidence>
<evidence type="ECO:0000313" key="20">
    <source>
        <dbReference type="Proteomes" id="UP000182658"/>
    </source>
</evidence>
<keyword evidence="11 15" id="KW-0863">Zinc-finger</keyword>
<comment type="pathway">
    <text evidence="3 16">Protein modification; protein ubiquitination.</text>
</comment>
<dbReference type="PANTHER" id="PTHR12389:SF0">
    <property type="entry name" value="E3 UBIQUITIN-PROTEIN LIGASE LISTERIN"/>
    <property type="match status" value="1"/>
</dbReference>
<dbReference type="InterPro" id="IPR013083">
    <property type="entry name" value="Znf_RING/FYVE/PHD"/>
</dbReference>
<dbReference type="SUPFAM" id="SSF48371">
    <property type="entry name" value="ARM repeat"/>
    <property type="match status" value="2"/>
</dbReference>
<evidence type="ECO:0000256" key="17">
    <source>
        <dbReference type="SAM" id="MobiDB-lite"/>
    </source>
</evidence>
<evidence type="ECO:0000256" key="16">
    <source>
        <dbReference type="RuleBase" id="RU367090"/>
    </source>
</evidence>